<evidence type="ECO:0000313" key="3">
    <source>
        <dbReference type="Proteomes" id="UP000054032"/>
    </source>
</evidence>
<organism evidence="2 3">
    <name type="scientific">Bipolaris oryzae ATCC 44560</name>
    <dbReference type="NCBI Taxonomy" id="930090"/>
    <lineage>
        <taxon>Eukaryota</taxon>
        <taxon>Fungi</taxon>
        <taxon>Dikarya</taxon>
        <taxon>Ascomycota</taxon>
        <taxon>Pezizomycotina</taxon>
        <taxon>Dothideomycetes</taxon>
        <taxon>Pleosporomycetidae</taxon>
        <taxon>Pleosporales</taxon>
        <taxon>Pleosporineae</taxon>
        <taxon>Pleosporaceae</taxon>
        <taxon>Bipolaris</taxon>
    </lineage>
</organism>
<proteinExistence type="predicted"/>
<dbReference type="GeneID" id="19121631"/>
<accession>W6ZB89</accession>
<reference evidence="2 3" key="1">
    <citation type="journal article" date="2013" name="PLoS Genet.">
        <title>Comparative genome structure, secondary metabolite, and effector coding capacity across Cochliobolus pathogens.</title>
        <authorList>
            <person name="Condon B.J."/>
            <person name="Leng Y."/>
            <person name="Wu D."/>
            <person name="Bushley K.E."/>
            <person name="Ohm R.A."/>
            <person name="Otillar R."/>
            <person name="Martin J."/>
            <person name="Schackwitz W."/>
            <person name="Grimwood J."/>
            <person name="MohdZainudin N."/>
            <person name="Xue C."/>
            <person name="Wang R."/>
            <person name="Manning V.A."/>
            <person name="Dhillon B."/>
            <person name="Tu Z.J."/>
            <person name="Steffenson B.J."/>
            <person name="Salamov A."/>
            <person name="Sun H."/>
            <person name="Lowry S."/>
            <person name="LaButti K."/>
            <person name="Han J."/>
            <person name="Copeland A."/>
            <person name="Lindquist E."/>
            <person name="Barry K."/>
            <person name="Schmutz J."/>
            <person name="Baker S.E."/>
            <person name="Ciuffetti L.M."/>
            <person name="Grigoriev I.V."/>
            <person name="Zhong S."/>
            <person name="Turgeon B.G."/>
        </authorList>
    </citation>
    <scope>NUCLEOTIDE SEQUENCE [LARGE SCALE GENOMIC DNA]</scope>
    <source>
        <strain evidence="2 3">ATCC 44560</strain>
    </source>
</reference>
<name>W6ZB89_COCMI</name>
<dbReference type="Proteomes" id="UP000054032">
    <property type="component" value="Unassembled WGS sequence"/>
</dbReference>
<dbReference type="KEGG" id="bor:COCMIDRAFT_30178"/>
<dbReference type="RefSeq" id="XP_007692505.1">
    <property type="nucleotide sequence ID" value="XM_007694315.1"/>
</dbReference>
<protein>
    <submittedName>
        <fullName evidence="2">Uncharacterized protein</fullName>
    </submittedName>
</protein>
<feature type="region of interest" description="Disordered" evidence="1">
    <location>
        <begin position="45"/>
        <end position="83"/>
    </location>
</feature>
<evidence type="ECO:0000256" key="1">
    <source>
        <dbReference type="SAM" id="MobiDB-lite"/>
    </source>
</evidence>
<dbReference type="HOGENOM" id="CLU_1277427_0_0_1"/>
<dbReference type="AlphaFoldDB" id="W6ZB89"/>
<sequence>MLLSAAAGLGPALQRACLCLVGGIHVGIHLRHVCVVCVMPSPSPSPSPMPAHAHAGGSAAVRSAHPPRPARLARDGGGARAIGERAQSGDGLAHGLGAAGAAHTVRHGIDHRHADTPTDYHATRYTLHTTHYTLHTTHYTLHTRQRQTGDMHIAIAVAVAPSPGFVRLLLWLATIHHARSLRRLIGIALLPPARHRVRLAWQTFALGVHTTDKLRF</sequence>
<keyword evidence="3" id="KW-1185">Reference proteome</keyword>
<gene>
    <name evidence="2" type="ORF">COCMIDRAFT_30178</name>
</gene>
<evidence type="ECO:0000313" key="2">
    <source>
        <dbReference type="EMBL" id="EUC40986.1"/>
    </source>
</evidence>
<dbReference type="EMBL" id="KI964127">
    <property type="protein sequence ID" value="EUC40986.1"/>
    <property type="molecule type" value="Genomic_DNA"/>
</dbReference>